<dbReference type="Pfam" id="PF00109">
    <property type="entry name" value="ketoacyl-synt"/>
    <property type="match status" value="1"/>
</dbReference>
<keyword evidence="6" id="KW-1185">Reference proteome</keyword>
<dbReference type="PROSITE" id="PS52004">
    <property type="entry name" value="KS3_2"/>
    <property type="match status" value="1"/>
</dbReference>
<evidence type="ECO:0000313" key="5">
    <source>
        <dbReference type="EMBL" id="RAU20821.1"/>
    </source>
</evidence>
<dbReference type="InterPro" id="IPR020841">
    <property type="entry name" value="PKS_Beta-ketoAc_synthase_dom"/>
</dbReference>
<evidence type="ECO:0000256" key="1">
    <source>
        <dbReference type="ARBA" id="ARBA00008467"/>
    </source>
</evidence>
<accession>A0A364NUR2</accession>
<dbReference type="InterPro" id="IPR014030">
    <property type="entry name" value="Ketoacyl_synth_N"/>
</dbReference>
<dbReference type="Gene3D" id="3.40.47.10">
    <property type="match status" value="1"/>
</dbReference>
<dbReference type="InterPro" id="IPR018201">
    <property type="entry name" value="Ketoacyl_synth_AS"/>
</dbReference>
<dbReference type="OrthoDB" id="9808669at2"/>
<dbReference type="SMART" id="SM00825">
    <property type="entry name" value="PKS_KS"/>
    <property type="match status" value="1"/>
</dbReference>
<proteinExistence type="inferred from homology"/>
<dbReference type="RefSeq" id="WP_112146619.1">
    <property type="nucleotide sequence ID" value="NZ_PGTO01000016.1"/>
</dbReference>
<protein>
    <submittedName>
        <fullName evidence="5">Beta-ketoacyl-[acyl-carrier-protein] synthase II</fullName>
    </submittedName>
</protein>
<dbReference type="Pfam" id="PF02801">
    <property type="entry name" value="Ketoacyl-synt_C"/>
    <property type="match status" value="1"/>
</dbReference>
<dbReference type="SUPFAM" id="SSF53901">
    <property type="entry name" value="Thiolase-like"/>
    <property type="match status" value="2"/>
</dbReference>
<dbReference type="PANTHER" id="PTHR11712:SF320">
    <property type="entry name" value="BETA-KETOACYL SYNTHASE"/>
    <property type="match status" value="1"/>
</dbReference>
<evidence type="ECO:0000313" key="6">
    <source>
        <dbReference type="Proteomes" id="UP000251075"/>
    </source>
</evidence>
<dbReference type="InterPro" id="IPR014031">
    <property type="entry name" value="Ketoacyl_synth_C"/>
</dbReference>
<dbReference type="InterPro" id="IPR016039">
    <property type="entry name" value="Thiolase-like"/>
</dbReference>
<dbReference type="GO" id="GO:0005829">
    <property type="term" value="C:cytosol"/>
    <property type="evidence" value="ECO:0007669"/>
    <property type="project" value="TreeGrafter"/>
</dbReference>
<comment type="caution">
    <text evidence="5">The sequence shown here is derived from an EMBL/GenBank/DDBJ whole genome shotgun (WGS) entry which is preliminary data.</text>
</comment>
<dbReference type="NCBIfam" id="NF006618">
    <property type="entry name" value="PRK09185.1"/>
    <property type="match status" value="1"/>
</dbReference>
<name>A0A364NUR2_9PROT</name>
<evidence type="ECO:0000256" key="2">
    <source>
        <dbReference type="ARBA" id="ARBA00022679"/>
    </source>
</evidence>
<gene>
    <name evidence="5" type="ORF">CU669_16235</name>
</gene>
<dbReference type="EMBL" id="PGTO01000016">
    <property type="protein sequence ID" value="RAU20821.1"/>
    <property type="molecule type" value="Genomic_DNA"/>
</dbReference>
<dbReference type="GO" id="GO:0004315">
    <property type="term" value="F:3-oxoacyl-[acyl-carrier-protein] synthase activity"/>
    <property type="evidence" value="ECO:0007669"/>
    <property type="project" value="InterPro"/>
</dbReference>
<keyword evidence="2 3" id="KW-0808">Transferase</keyword>
<dbReference type="GO" id="GO:0006633">
    <property type="term" value="P:fatty acid biosynthetic process"/>
    <property type="evidence" value="ECO:0007669"/>
    <property type="project" value="InterPro"/>
</dbReference>
<organism evidence="5 6">
    <name type="scientific">Paramagnetospirillum kuznetsovii</name>
    <dbReference type="NCBI Taxonomy" id="2053833"/>
    <lineage>
        <taxon>Bacteria</taxon>
        <taxon>Pseudomonadati</taxon>
        <taxon>Pseudomonadota</taxon>
        <taxon>Alphaproteobacteria</taxon>
        <taxon>Rhodospirillales</taxon>
        <taxon>Magnetospirillaceae</taxon>
        <taxon>Paramagnetospirillum</taxon>
    </lineage>
</organism>
<comment type="similarity">
    <text evidence="1 3">Belongs to the thiolase-like superfamily. Beta-ketoacyl-ACP synthases family.</text>
</comment>
<dbReference type="PANTHER" id="PTHR11712">
    <property type="entry name" value="POLYKETIDE SYNTHASE-RELATED"/>
    <property type="match status" value="1"/>
</dbReference>
<dbReference type="AlphaFoldDB" id="A0A364NUR2"/>
<sequence>MTLYLPAMAVSTCLGHGKAATIDPLMAGSRAGLRSRDDFLPGRSVPLGGLAVEPGPLPSEFAKWDSRNNRLLAALALEIEDGITAAIDRFGPHRIAVVIGTSTSGIAEGEAAVATHQATGIWPDGFHYRRQETGSGAAFLAQLLGISGPAYVVATACSSSAKALASARRLIRAGVVDAAIAGGADTLCRMTVAGFASLEALSSQPCNPFSVNRSGITIGEGGALFLLTPDPAEVVLAGIGETSDAHHVSAPDPDGKGALDAMTAALADAALSPTQIGYVNLHGTATPLNDAMESKAVAALFDFPVTCGSTKAMTGHTLGAAGAVEAAFLWMTLSRDWNPDRLVPPHPWDGIADPALPPLAMALPGARLPVGASAALSNSFAFGGSNCCVALRRGDGQ</sequence>
<dbReference type="Proteomes" id="UP000251075">
    <property type="component" value="Unassembled WGS sequence"/>
</dbReference>
<dbReference type="PROSITE" id="PS00606">
    <property type="entry name" value="KS3_1"/>
    <property type="match status" value="1"/>
</dbReference>
<evidence type="ECO:0000259" key="4">
    <source>
        <dbReference type="PROSITE" id="PS52004"/>
    </source>
</evidence>
<evidence type="ECO:0000256" key="3">
    <source>
        <dbReference type="RuleBase" id="RU003694"/>
    </source>
</evidence>
<dbReference type="InterPro" id="IPR000794">
    <property type="entry name" value="Beta-ketoacyl_synthase"/>
</dbReference>
<reference evidence="5 6" key="1">
    <citation type="submission" date="2017-11" db="EMBL/GenBank/DDBJ databases">
        <title>Draft genome sequence of magnetotactic bacterium Magnetospirillum kuznetsovii LBB-42.</title>
        <authorList>
            <person name="Grouzdev D.S."/>
            <person name="Rysina M.S."/>
            <person name="Baslerov R.V."/>
            <person name="Koziaeva V."/>
        </authorList>
    </citation>
    <scope>NUCLEOTIDE SEQUENCE [LARGE SCALE GENOMIC DNA]</scope>
    <source>
        <strain evidence="5 6">LBB-42</strain>
    </source>
</reference>
<feature type="domain" description="Ketosynthase family 3 (KS3)" evidence="4">
    <location>
        <begin position="1"/>
        <end position="393"/>
    </location>
</feature>